<organism evidence="2 3">
    <name type="scientific">Stephania cephalantha</name>
    <dbReference type="NCBI Taxonomy" id="152367"/>
    <lineage>
        <taxon>Eukaryota</taxon>
        <taxon>Viridiplantae</taxon>
        <taxon>Streptophyta</taxon>
        <taxon>Embryophyta</taxon>
        <taxon>Tracheophyta</taxon>
        <taxon>Spermatophyta</taxon>
        <taxon>Magnoliopsida</taxon>
        <taxon>Ranunculales</taxon>
        <taxon>Menispermaceae</taxon>
        <taxon>Menispermoideae</taxon>
        <taxon>Cissampelideae</taxon>
        <taxon>Stephania</taxon>
    </lineage>
</organism>
<feature type="compositionally biased region" description="Basic and acidic residues" evidence="1">
    <location>
        <begin position="28"/>
        <end position="80"/>
    </location>
</feature>
<keyword evidence="3" id="KW-1185">Reference proteome</keyword>
<reference evidence="2 3" key="1">
    <citation type="submission" date="2024-01" db="EMBL/GenBank/DDBJ databases">
        <title>Genome assemblies of Stephania.</title>
        <authorList>
            <person name="Yang L."/>
        </authorList>
    </citation>
    <scope>NUCLEOTIDE SEQUENCE [LARGE SCALE GENOMIC DNA]</scope>
    <source>
        <strain evidence="2">JXDWG</strain>
        <tissue evidence="2">Leaf</tissue>
    </source>
</reference>
<gene>
    <name evidence="2" type="ORF">Scep_022850</name>
</gene>
<comment type="caution">
    <text evidence="2">The sequence shown here is derived from an EMBL/GenBank/DDBJ whole genome shotgun (WGS) entry which is preliminary data.</text>
</comment>
<feature type="region of interest" description="Disordered" evidence="1">
    <location>
        <begin position="1"/>
        <end position="80"/>
    </location>
</feature>
<evidence type="ECO:0000256" key="1">
    <source>
        <dbReference type="SAM" id="MobiDB-lite"/>
    </source>
</evidence>
<name>A0AAP0I2G9_9MAGN</name>
<protein>
    <submittedName>
        <fullName evidence="2">Uncharacterized protein</fullName>
    </submittedName>
</protein>
<sequence>MAAVAAVDAAAVRAAEGDDDGDGFGKGGDSERRHSATGDGGESAREERGDGWSGVERREETARVKGERSAAGVRGERREE</sequence>
<accession>A0AAP0I2G9</accession>
<dbReference type="AlphaFoldDB" id="A0AAP0I2G9"/>
<feature type="compositionally biased region" description="Low complexity" evidence="1">
    <location>
        <begin position="1"/>
        <end position="14"/>
    </location>
</feature>
<evidence type="ECO:0000313" key="3">
    <source>
        <dbReference type="Proteomes" id="UP001419268"/>
    </source>
</evidence>
<evidence type="ECO:0000313" key="2">
    <source>
        <dbReference type="EMBL" id="KAK9106006.1"/>
    </source>
</evidence>
<dbReference type="Proteomes" id="UP001419268">
    <property type="component" value="Unassembled WGS sequence"/>
</dbReference>
<proteinExistence type="predicted"/>
<dbReference type="EMBL" id="JBBNAG010000009">
    <property type="protein sequence ID" value="KAK9106006.1"/>
    <property type="molecule type" value="Genomic_DNA"/>
</dbReference>